<dbReference type="AlphaFoldDB" id="A0A9P7VID5"/>
<organism evidence="1 2">
    <name type="scientific">Guyanagaster necrorhizus</name>
    <dbReference type="NCBI Taxonomy" id="856835"/>
    <lineage>
        <taxon>Eukaryota</taxon>
        <taxon>Fungi</taxon>
        <taxon>Dikarya</taxon>
        <taxon>Basidiomycota</taxon>
        <taxon>Agaricomycotina</taxon>
        <taxon>Agaricomycetes</taxon>
        <taxon>Agaricomycetidae</taxon>
        <taxon>Agaricales</taxon>
        <taxon>Marasmiineae</taxon>
        <taxon>Physalacriaceae</taxon>
        <taxon>Guyanagaster</taxon>
    </lineage>
</organism>
<proteinExistence type="predicted"/>
<dbReference type="EMBL" id="MU250558">
    <property type="protein sequence ID" value="KAG7441598.1"/>
    <property type="molecule type" value="Genomic_DNA"/>
</dbReference>
<protein>
    <submittedName>
        <fullName evidence="1">Uncharacterized protein</fullName>
    </submittedName>
</protein>
<accession>A0A9P7VID5</accession>
<keyword evidence="2" id="KW-1185">Reference proteome</keyword>
<evidence type="ECO:0000313" key="1">
    <source>
        <dbReference type="EMBL" id="KAG7441598.1"/>
    </source>
</evidence>
<name>A0A9P7VID5_9AGAR</name>
<dbReference type="GeneID" id="66109506"/>
<reference evidence="1" key="1">
    <citation type="submission" date="2020-11" db="EMBL/GenBank/DDBJ databases">
        <title>Adaptations for nitrogen fixation in a non-lichenized fungal sporocarp promotes dispersal by wood-feeding termites.</title>
        <authorList>
            <consortium name="DOE Joint Genome Institute"/>
            <person name="Koch R.A."/>
            <person name="Yoon G."/>
            <person name="Arayal U."/>
            <person name="Lail K."/>
            <person name="Amirebrahimi M."/>
            <person name="Labutti K."/>
            <person name="Lipzen A."/>
            <person name="Riley R."/>
            <person name="Barry K."/>
            <person name="Henrissat B."/>
            <person name="Grigoriev I.V."/>
            <person name="Herr J.R."/>
            <person name="Aime M.C."/>
        </authorList>
    </citation>
    <scope>NUCLEOTIDE SEQUENCE</scope>
    <source>
        <strain evidence="1">MCA 3950</strain>
    </source>
</reference>
<sequence length="76" mass="8773">MVCELWVRRRYEYHTFREARGEHTPTLAHVSFSFISGPSQPTLSPWGQGKTNKRKSSCPLHDLCVPSTRFDLPIDI</sequence>
<gene>
    <name evidence="1" type="ORF">BT62DRAFT_936913</name>
</gene>
<dbReference type="Proteomes" id="UP000812287">
    <property type="component" value="Unassembled WGS sequence"/>
</dbReference>
<evidence type="ECO:0000313" key="2">
    <source>
        <dbReference type="Proteomes" id="UP000812287"/>
    </source>
</evidence>
<dbReference type="RefSeq" id="XP_043035098.1">
    <property type="nucleotide sequence ID" value="XM_043187209.1"/>
</dbReference>
<comment type="caution">
    <text evidence="1">The sequence shown here is derived from an EMBL/GenBank/DDBJ whole genome shotgun (WGS) entry which is preliminary data.</text>
</comment>